<dbReference type="Proteomes" id="UP001147760">
    <property type="component" value="Unassembled WGS sequence"/>
</dbReference>
<name>A0A9W9WIM6_9EURO</name>
<evidence type="ECO:0000313" key="3">
    <source>
        <dbReference type="Proteomes" id="UP001147760"/>
    </source>
</evidence>
<feature type="region of interest" description="Disordered" evidence="1">
    <location>
        <begin position="1"/>
        <end position="75"/>
    </location>
</feature>
<accession>A0A9W9WIM6</accession>
<comment type="caution">
    <text evidence="2">The sequence shown here is derived from an EMBL/GenBank/DDBJ whole genome shotgun (WGS) entry which is preliminary data.</text>
</comment>
<sequence>MKPATKLARESVKKSLPPPCKPGDKKKRQDADSKKLERQHAKHAKGLEVEAQAQKARDLAEEEHEAAMAARDSRGANWYIDSRGGYL</sequence>
<reference evidence="2" key="2">
    <citation type="journal article" date="2023" name="IMA Fungus">
        <title>Comparative genomic study of the Penicillium genus elucidates a diverse pangenome and 15 lateral gene transfer events.</title>
        <authorList>
            <person name="Petersen C."/>
            <person name="Sorensen T."/>
            <person name="Nielsen M.R."/>
            <person name="Sondergaard T.E."/>
            <person name="Sorensen J.L."/>
            <person name="Fitzpatrick D.A."/>
            <person name="Frisvad J.C."/>
            <person name="Nielsen K.L."/>
        </authorList>
    </citation>
    <scope>NUCLEOTIDE SEQUENCE</scope>
    <source>
        <strain evidence="2">IBT 17660</strain>
    </source>
</reference>
<organism evidence="2 3">
    <name type="scientific">Penicillium desertorum</name>
    <dbReference type="NCBI Taxonomy" id="1303715"/>
    <lineage>
        <taxon>Eukaryota</taxon>
        <taxon>Fungi</taxon>
        <taxon>Dikarya</taxon>
        <taxon>Ascomycota</taxon>
        <taxon>Pezizomycotina</taxon>
        <taxon>Eurotiomycetes</taxon>
        <taxon>Eurotiomycetidae</taxon>
        <taxon>Eurotiales</taxon>
        <taxon>Aspergillaceae</taxon>
        <taxon>Penicillium</taxon>
    </lineage>
</organism>
<protein>
    <submittedName>
        <fullName evidence="2">Uncharacterized protein</fullName>
    </submittedName>
</protein>
<keyword evidence="3" id="KW-1185">Reference proteome</keyword>
<dbReference type="OrthoDB" id="4367453at2759"/>
<evidence type="ECO:0000313" key="2">
    <source>
        <dbReference type="EMBL" id="KAJ5465724.1"/>
    </source>
</evidence>
<dbReference type="EMBL" id="JAPWDO010000006">
    <property type="protein sequence ID" value="KAJ5465724.1"/>
    <property type="molecule type" value="Genomic_DNA"/>
</dbReference>
<feature type="compositionally biased region" description="Basic and acidic residues" evidence="1">
    <location>
        <begin position="27"/>
        <end position="39"/>
    </location>
</feature>
<reference evidence="2" key="1">
    <citation type="submission" date="2022-12" db="EMBL/GenBank/DDBJ databases">
        <authorList>
            <person name="Petersen C."/>
        </authorList>
    </citation>
    <scope>NUCLEOTIDE SEQUENCE</scope>
    <source>
        <strain evidence="2">IBT 17660</strain>
    </source>
</reference>
<evidence type="ECO:0000256" key="1">
    <source>
        <dbReference type="SAM" id="MobiDB-lite"/>
    </source>
</evidence>
<proteinExistence type="predicted"/>
<dbReference type="AlphaFoldDB" id="A0A9W9WIM6"/>
<gene>
    <name evidence="2" type="ORF">N7530_009511</name>
</gene>